<organism evidence="2 3">
    <name type="scientific">Rhizophagus irregularis (strain DAOM 197198w)</name>
    <name type="common">Glomus intraradices</name>
    <dbReference type="NCBI Taxonomy" id="1432141"/>
    <lineage>
        <taxon>Eukaryota</taxon>
        <taxon>Fungi</taxon>
        <taxon>Fungi incertae sedis</taxon>
        <taxon>Mucoromycota</taxon>
        <taxon>Glomeromycotina</taxon>
        <taxon>Glomeromycetes</taxon>
        <taxon>Glomerales</taxon>
        <taxon>Glomeraceae</taxon>
        <taxon>Rhizophagus</taxon>
    </lineage>
</organism>
<dbReference type="Proteomes" id="UP000022910">
    <property type="component" value="Unassembled WGS sequence"/>
</dbReference>
<keyword evidence="3" id="KW-1185">Reference proteome</keyword>
<evidence type="ECO:0000313" key="2">
    <source>
        <dbReference type="EMBL" id="EXX65017.1"/>
    </source>
</evidence>
<feature type="compositionally biased region" description="Basic and acidic residues" evidence="1">
    <location>
        <begin position="59"/>
        <end position="73"/>
    </location>
</feature>
<dbReference type="EMBL" id="JEMT01022599">
    <property type="protein sequence ID" value="EXX65017.1"/>
    <property type="molecule type" value="Genomic_DNA"/>
</dbReference>
<dbReference type="HOGENOM" id="CLU_871962_0_0_1"/>
<dbReference type="AlphaFoldDB" id="A0A015J660"/>
<gene>
    <name evidence="2" type="ORF">RirG_137250</name>
</gene>
<name>A0A015J660_RHIIW</name>
<feature type="compositionally biased region" description="Basic and acidic residues" evidence="1">
    <location>
        <begin position="123"/>
        <end position="133"/>
    </location>
</feature>
<evidence type="ECO:0000256" key="1">
    <source>
        <dbReference type="SAM" id="MobiDB-lite"/>
    </source>
</evidence>
<proteinExistence type="predicted"/>
<accession>A0A015J660</accession>
<reference evidence="2 3" key="1">
    <citation type="submission" date="2014-02" db="EMBL/GenBank/DDBJ databases">
        <title>Single nucleus genome sequencing reveals high similarity among nuclei of an endomycorrhizal fungus.</title>
        <authorList>
            <person name="Lin K."/>
            <person name="Geurts R."/>
            <person name="Zhang Z."/>
            <person name="Limpens E."/>
            <person name="Saunders D.G."/>
            <person name="Mu D."/>
            <person name="Pang E."/>
            <person name="Cao H."/>
            <person name="Cha H."/>
            <person name="Lin T."/>
            <person name="Zhou Q."/>
            <person name="Shang Y."/>
            <person name="Li Y."/>
            <person name="Ivanov S."/>
            <person name="Sharma T."/>
            <person name="Velzen R.V."/>
            <person name="Ruijter N.D."/>
            <person name="Aanen D.K."/>
            <person name="Win J."/>
            <person name="Kamoun S."/>
            <person name="Bisseling T."/>
            <person name="Huang S."/>
        </authorList>
    </citation>
    <scope>NUCLEOTIDE SEQUENCE [LARGE SCALE GENOMIC DNA]</scope>
    <source>
        <strain evidence="3">DAOM197198w</strain>
    </source>
</reference>
<feature type="region of interest" description="Disordered" evidence="1">
    <location>
        <begin position="41"/>
        <end position="160"/>
    </location>
</feature>
<feature type="compositionally biased region" description="Polar residues" evidence="1">
    <location>
        <begin position="74"/>
        <end position="90"/>
    </location>
</feature>
<dbReference type="OrthoDB" id="2392289at2759"/>
<sequence length="267" mass="31826">MHDYIIVLFYRKFFFKKKIGVLREQIKRLEEYIKSIETEKNSEPELKGRALTPSVPENGNERSDNESSDHDTSEQNQPTSTRYYRLSNSVDGEAITPSKAYRNNDYRKRSRYLHSNTPSRPLRNIDNRRERHSATIISIRSSSEKSTESSSEDSSQEKRIPKYLYSTDMPKDLYDALRKRKQRAKMIEKLQETKDPLMEKFSKHELRPFNIDNRYHSLENSETDQSSHPGDRIIVTKDLKWRLDTYRRFLYEYVDKIFNESSKAPRH</sequence>
<protein>
    <submittedName>
        <fullName evidence="2">Uncharacterized protein</fullName>
    </submittedName>
</protein>
<comment type="caution">
    <text evidence="2">The sequence shown here is derived from an EMBL/GenBank/DDBJ whole genome shotgun (WGS) entry which is preliminary data.</text>
</comment>
<evidence type="ECO:0000313" key="3">
    <source>
        <dbReference type="Proteomes" id="UP000022910"/>
    </source>
</evidence>